<dbReference type="RefSeq" id="WP_251834121.1">
    <property type="nucleotide sequence ID" value="NZ_JACSPS010000004.1"/>
</dbReference>
<evidence type="ECO:0000313" key="3">
    <source>
        <dbReference type="Proteomes" id="UP000626242"/>
    </source>
</evidence>
<feature type="chain" id="PRO_5047209987" evidence="1">
    <location>
        <begin position="19"/>
        <end position="268"/>
    </location>
</feature>
<feature type="signal peptide" evidence="1">
    <location>
        <begin position="1"/>
        <end position="18"/>
    </location>
</feature>
<gene>
    <name evidence="2" type="ORF">H9628_10610</name>
</gene>
<keyword evidence="1" id="KW-0732">Signal</keyword>
<dbReference type="Proteomes" id="UP000626242">
    <property type="component" value="Unassembled WGS sequence"/>
</dbReference>
<organism evidence="2 3">
    <name type="scientific">Kaistella pullorum</name>
    <dbReference type="NCBI Taxonomy" id="2763074"/>
    <lineage>
        <taxon>Bacteria</taxon>
        <taxon>Pseudomonadati</taxon>
        <taxon>Bacteroidota</taxon>
        <taxon>Flavobacteriia</taxon>
        <taxon>Flavobacteriales</taxon>
        <taxon>Weeksellaceae</taxon>
        <taxon>Chryseobacterium group</taxon>
        <taxon>Kaistella</taxon>
    </lineage>
</organism>
<protein>
    <submittedName>
        <fullName evidence="2">Uncharacterized protein</fullName>
    </submittedName>
</protein>
<evidence type="ECO:0000256" key="1">
    <source>
        <dbReference type="SAM" id="SignalP"/>
    </source>
</evidence>
<accession>A0ABR8WPC9</accession>
<comment type="caution">
    <text evidence="2">The sequence shown here is derived from an EMBL/GenBank/DDBJ whole genome shotgun (WGS) entry which is preliminary data.</text>
</comment>
<name>A0ABR8WPC9_9FLAO</name>
<keyword evidence="3" id="KW-1185">Reference proteome</keyword>
<sequence>MKKNLLLGFLVKVALCHAQVGIGTNVTTFDNSEVLKIAATNKGVLLPNISIPNLNNAAPVSSPASSLLVYNTNTMTGKGFYFWQNNKWNPILDTTNIFKYLGIVRSESAISTGGVNDSSPITGVSYTMGESPSAHDWQLIPGLSKTISLYSGQNTVSISGSGIAQINSAAYENTFMSYSVALFVDSKLSGVRNFMITGKQSCLYNDFNVYFNVSNLSTGNHLIELRETLRVTEISTQSITFGAKHASCSNLSPLMDKSLMSIQISERP</sequence>
<proteinExistence type="predicted"/>
<evidence type="ECO:0000313" key="2">
    <source>
        <dbReference type="EMBL" id="MBD8018923.1"/>
    </source>
</evidence>
<reference evidence="2 3" key="1">
    <citation type="submission" date="2020-08" db="EMBL/GenBank/DDBJ databases">
        <title>A Genomic Blueprint of the Chicken Gut Microbiome.</title>
        <authorList>
            <person name="Gilroy R."/>
            <person name="Ravi A."/>
            <person name="Getino M."/>
            <person name="Pursley I."/>
            <person name="Horton D.L."/>
            <person name="Alikhan N.-F."/>
            <person name="Baker D."/>
            <person name="Gharbi K."/>
            <person name="Hall N."/>
            <person name="Watson M."/>
            <person name="Adriaenssens E.M."/>
            <person name="Foster-Nyarko E."/>
            <person name="Jarju S."/>
            <person name="Secka A."/>
            <person name="Antonio M."/>
            <person name="Oren A."/>
            <person name="Chaudhuri R."/>
            <person name="La Ragione R.M."/>
            <person name="Hildebrand F."/>
            <person name="Pallen M.J."/>
        </authorList>
    </citation>
    <scope>NUCLEOTIDE SEQUENCE [LARGE SCALE GENOMIC DNA]</scope>
    <source>
        <strain evidence="2 3">Sa1CVA4</strain>
    </source>
</reference>
<dbReference type="EMBL" id="JACSPS010000004">
    <property type="protein sequence ID" value="MBD8018923.1"/>
    <property type="molecule type" value="Genomic_DNA"/>
</dbReference>